<proteinExistence type="predicted"/>
<feature type="transmembrane region" description="Helical" evidence="1">
    <location>
        <begin position="12"/>
        <end position="30"/>
    </location>
</feature>
<sequence length="637" mass="71516">MKQKGLTLTELIIALTLGVLVMGIGVQLLFGATNNSVFATKEKQLQDANRIFLSYTDNAIKYSTATFTVADSTFNAPNNEKLTPDWNYIGLKKNIKVPGKMTQSGKDLDVKTALVAIDYKGKSKPDESKLKEEETLITISDGGSEHYFVQKIIAFSDLSNGKEFLYDLRFFKPTIKEGGGSRENNSLNYEMKLTLSDGTSQTIDYGTIESKLSSLNALQVVDRGSPSDPATAIAYRTDNVYLKKEGAHGVISLVLDNSGSMHTRDLKDSHGNKESRINILKVETGKLLKLLSTNKAADVELVPFDNNVLVRSDRKGGYIKPTFYSASKEYREKIIGSNVYEGKLKESMDSLGAYSGTNTGEGLRYAFYSIDEKNNDLLRERPEEHFRDYLIILVDGESNAATIIPTLEGNYISKNKSDFSKKKNTNPIYRDKNYDMDAFQKRQFKHFTNVTYEHRLDNSFNFKEPELRKYYQEGNACEVKIIKPTNTIYDSVTQELSLDYEHIVTQQNGKEESIQEAYASQKGSGAWLHNNWSAATGNTYVSKVGKLYNTPDNYLKNSSPQSRKAIKDMVTKKRVYIIAFSRSVSTSGLNAIADEFSIKGDSKRVFRANSGEDLSKIFQEIGESINNDLWMVNGPKW</sequence>
<reference evidence="4" key="1">
    <citation type="submission" date="2010-12" db="EMBL/GenBank/DDBJ databases">
        <title>The genome sequence of Filifactor alocis strain ATCC 35896.</title>
        <authorList>
            <consortium name="The Broad Institute Genome Sequencing Platform"/>
            <person name="Ward D."/>
            <person name="Earl A."/>
            <person name="Feldgarden M."/>
            <person name="Young S.K."/>
            <person name="Gargeya S."/>
            <person name="Zeng Q."/>
            <person name="Alvarado L."/>
            <person name="Berlin A."/>
            <person name="Bochicchio J."/>
            <person name="Chapman S.B."/>
            <person name="Chen Z."/>
            <person name="Freedman E."/>
            <person name="Gellesch M."/>
            <person name="Goldberg J."/>
            <person name="Griggs A."/>
            <person name="Gujja S."/>
            <person name="Heilman E."/>
            <person name="Heiman D."/>
            <person name="Howarth C."/>
            <person name="Mehta T."/>
            <person name="Neiman D."/>
            <person name="Pearson M."/>
            <person name="Roberts A."/>
            <person name="Saif S."/>
            <person name="Shea T."/>
            <person name="Shenoy N."/>
            <person name="Sisk P."/>
            <person name="Stolte C."/>
            <person name="Sykes S."/>
            <person name="White J."/>
            <person name="Yandava C."/>
            <person name="Izard J."/>
            <person name="Blanton J.M."/>
            <person name="Baranova O.V."/>
            <person name="Tanner A.C."/>
            <person name="Dewhirst F.E."/>
            <person name="Haas B."/>
            <person name="Nusbaum C."/>
            <person name="Birren B."/>
        </authorList>
    </citation>
    <scope>NUCLEOTIDE SEQUENCE [LARGE SCALE GENOMIC DNA]</scope>
    <source>
        <strain evidence="4">ATCC 35896 / D40 B5</strain>
    </source>
</reference>
<keyword evidence="4" id="KW-1185">Reference proteome</keyword>
<feature type="domain" description="VWFA" evidence="2">
    <location>
        <begin position="250"/>
        <end position="399"/>
    </location>
</feature>
<evidence type="ECO:0000256" key="1">
    <source>
        <dbReference type="SAM" id="Phobius"/>
    </source>
</evidence>
<gene>
    <name evidence="3" type="ordered locus">HMPREF0389_00418</name>
</gene>
<dbReference type="SUPFAM" id="SSF53300">
    <property type="entry name" value="vWA-like"/>
    <property type="match status" value="1"/>
</dbReference>
<keyword evidence="1" id="KW-1133">Transmembrane helix</keyword>
<dbReference type="RefSeq" id="WP_014261890.1">
    <property type="nucleotide sequence ID" value="NC_016630.1"/>
</dbReference>
<dbReference type="EMBL" id="CP002390">
    <property type="protein sequence ID" value="EFE28503.1"/>
    <property type="molecule type" value="Genomic_DNA"/>
</dbReference>
<dbReference type="OrthoDB" id="1656124at2"/>
<dbReference type="AlphaFoldDB" id="D6GS62"/>
<dbReference type="eggNOG" id="COG4966">
    <property type="taxonomic scope" value="Bacteria"/>
</dbReference>
<organism evidence="3 4">
    <name type="scientific">Filifactor alocis (strain ATCC 35896 / CCUG 47790 / D40 B5)</name>
    <name type="common">Fusobacterium alocis</name>
    <dbReference type="NCBI Taxonomy" id="546269"/>
    <lineage>
        <taxon>Bacteria</taxon>
        <taxon>Bacillati</taxon>
        <taxon>Bacillota</taxon>
        <taxon>Clostridia</taxon>
        <taxon>Peptostreptococcales</taxon>
        <taxon>Filifactoraceae</taxon>
        <taxon>Filifactor</taxon>
    </lineage>
</organism>
<keyword evidence="1" id="KW-0472">Membrane</keyword>
<dbReference type="InterPro" id="IPR036465">
    <property type="entry name" value="vWFA_dom_sf"/>
</dbReference>
<evidence type="ECO:0000259" key="2">
    <source>
        <dbReference type="PROSITE" id="PS50234"/>
    </source>
</evidence>
<keyword evidence="1" id="KW-0812">Transmembrane</keyword>
<evidence type="ECO:0000313" key="4">
    <source>
        <dbReference type="Proteomes" id="UP000007468"/>
    </source>
</evidence>
<dbReference type="PROSITE" id="PS50234">
    <property type="entry name" value="VWFA"/>
    <property type="match status" value="1"/>
</dbReference>
<accession>D6GS62</accession>
<dbReference type="STRING" id="546269.HMPREF0389_00418"/>
<dbReference type="CDD" id="cd00198">
    <property type="entry name" value="vWFA"/>
    <property type="match status" value="1"/>
</dbReference>
<evidence type="ECO:0000313" key="3">
    <source>
        <dbReference type="EMBL" id="EFE28503.1"/>
    </source>
</evidence>
<name>D6GS62_FILAD</name>
<dbReference type="InterPro" id="IPR002035">
    <property type="entry name" value="VWF_A"/>
</dbReference>
<dbReference type="KEGG" id="faa:HMPREF0389_00418"/>
<dbReference type="Gene3D" id="3.40.50.410">
    <property type="entry name" value="von Willebrand factor, type A domain"/>
    <property type="match status" value="1"/>
</dbReference>
<protein>
    <submittedName>
        <fullName evidence="3">Prepilin-type cleavage/methylation N-terminal domain protein</fullName>
    </submittedName>
</protein>
<dbReference type="Proteomes" id="UP000007468">
    <property type="component" value="Chromosome"/>
</dbReference>
<dbReference type="eggNOG" id="COG2304">
    <property type="taxonomic scope" value="Bacteria"/>
</dbReference>